<dbReference type="WBParaSite" id="ES5_v2.g16469.t1">
    <property type="protein sequence ID" value="ES5_v2.g16469.t1"/>
    <property type="gene ID" value="ES5_v2.g16469"/>
</dbReference>
<accession>A0AC34FGX2</accession>
<evidence type="ECO:0000313" key="2">
    <source>
        <dbReference type="WBParaSite" id="ES5_v2.g16469.t1"/>
    </source>
</evidence>
<protein>
    <submittedName>
        <fullName evidence="2">Uncharacterized protein</fullName>
    </submittedName>
</protein>
<reference evidence="2" key="1">
    <citation type="submission" date="2022-11" db="UniProtKB">
        <authorList>
            <consortium name="WormBaseParasite"/>
        </authorList>
    </citation>
    <scope>IDENTIFICATION</scope>
</reference>
<organism evidence="1 2">
    <name type="scientific">Panagrolaimus sp. ES5</name>
    <dbReference type="NCBI Taxonomy" id="591445"/>
    <lineage>
        <taxon>Eukaryota</taxon>
        <taxon>Metazoa</taxon>
        <taxon>Ecdysozoa</taxon>
        <taxon>Nematoda</taxon>
        <taxon>Chromadorea</taxon>
        <taxon>Rhabditida</taxon>
        <taxon>Tylenchina</taxon>
        <taxon>Panagrolaimomorpha</taxon>
        <taxon>Panagrolaimoidea</taxon>
        <taxon>Panagrolaimidae</taxon>
        <taxon>Panagrolaimus</taxon>
    </lineage>
</organism>
<dbReference type="Proteomes" id="UP000887579">
    <property type="component" value="Unplaced"/>
</dbReference>
<proteinExistence type="predicted"/>
<sequence length="93" mass="11028">MFNCELNFEPLGYDLHYVFSILNLRRKAVDSKSVPKKKIYFTGPHGRREWSLPDSIMYYMAMNPKSAEVYQKLVKSCKYFYIKNPIVVVPDLR</sequence>
<evidence type="ECO:0000313" key="1">
    <source>
        <dbReference type="Proteomes" id="UP000887579"/>
    </source>
</evidence>
<name>A0AC34FGX2_9BILA</name>